<dbReference type="Gene3D" id="3.40.50.11350">
    <property type="match status" value="1"/>
</dbReference>
<evidence type="ECO:0000256" key="6">
    <source>
        <dbReference type="ARBA" id="ARBA00023253"/>
    </source>
</evidence>
<evidence type="ECO:0000256" key="7">
    <source>
        <dbReference type="ARBA" id="ARBA00023277"/>
    </source>
</evidence>
<evidence type="ECO:0000256" key="13">
    <source>
        <dbReference type="SAM" id="SignalP"/>
    </source>
</evidence>
<dbReference type="Proteomes" id="UP000838878">
    <property type="component" value="Chromosome 8"/>
</dbReference>
<dbReference type="Pfam" id="PF10250">
    <property type="entry name" value="O-FucT"/>
    <property type="match status" value="1"/>
</dbReference>
<evidence type="ECO:0000256" key="11">
    <source>
        <dbReference type="ARBA" id="ARBA00047273"/>
    </source>
</evidence>
<dbReference type="GO" id="GO:0046922">
    <property type="term" value="F:peptide-O-fucosyltransferase activity"/>
    <property type="evidence" value="ECO:0007669"/>
    <property type="project" value="UniProtKB-EC"/>
</dbReference>
<comment type="similarity">
    <text evidence="8">Belongs to the glycosyltransferase 68 family.</text>
</comment>
<dbReference type="GO" id="GO:0005783">
    <property type="term" value="C:endoplasmic reticulum"/>
    <property type="evidence" value="ECO:0007669"/>
    <property type="project" value="UniProtKB-SubCell"/>
</dbReference>
<dbReference type="OrthoDB" id="422368at2759"/>
<gene>
    <name evidence="14" type="ORF">BINO364_LOCUS15628</name>
</gene>
<dbReference type="EC" id="2.4.1.221" evidence="3"/>
<evidence type="ECO:0000256" key="1">
    <source>
        <dbReference type="ARBA" id="ARBA00004240"/>
    </source>
</evidence>
<evidence type="ECO:0000256" key="12">
    <source>
        <dbReference type="ARBA" id="ARBA00048647"/>
    </source>
</evidence>
<evidence type="ECO:0000256" key="10">
    <source>
        <dbReference type="ARBA" id="ARBA00033083"/>
    </source>
</evidence>
<protein>
    <recommendedName>
        <fullName evidence="9">GDP-fucose protein O-fucosyltransferase 2</fullName>
        <ecNumber evidence="3">2.4.1.221</ecNumber>
    </recommendedName>
    <alternativeName>
        <fullName evidence="10">Peptide-O-fucosyltransferase 2</fullName>
    </alternativeName>
</protein>
<keyword evidence="15" id="KW-1185">Reference proteome</keyword>
<evidence type="ECO:0000256" key="4">
    <source>
        <dbReference type="ARBA" id="ARBA00022679"/>
    </source>
</evidence>
<dbReference type="InterPro" id="IPR019378">
    <property type="entry name" value="GDP-Fuc_O-FucTrfase"/>
</dbReference>
<comment type="pathway">
    <text evidence="2">Protein modification; protein glycosylation.</text>
</comment>
<keyword evidence="4" id="KW-0808">Transferase</keyword>
<evidence type="ECO:0000256" key="3">
    <source>
        <dbReference type="ARBA" id="ARBA00012196"/>
    </source>
</evidence>
<accession>A0A8J9YM87</accession>
<organism evidence="14 15">
    <name type="scientific">Brenthis ino</name>
    <name type="common">lesser marbled fritillary</name>
    <dbReference type="NCBI Taxonomy" id="405034"/>
    <lineage>
        <taxon>Eukaryota</taxon>
        <taxon>Metazoa</taxon>
        <taxon>Ecdysozoa</taxon>
        <taxon>Arthropoda</taxon>
        <taxon>Hexapoda</taxon>
        <taxon>Insecta</taxon>
        <taxon>Pterygota</taxon>
        <taxon>Neoptera</taxon>
        <taxon>Endopterygota</taxon>
        <taxon>Lepidoptera</taxon>
        <taxon>Glossata</taxon>
        <taxon>Ditrysia</taxon>
        <taxon>Papilionoidea</taxon>
        <taxon>Nymphalidae</taxon>
        <taxon>Heliconiinae</taxon>
        <taxon>Argynnini</taxon>
        <taxon>Brenthis</taxon>
    </lineage>
</organism>
<keyword evidence="6" id="KW-0294">Fucose metabolism</keyword>
<comment type="catalytic activity">
    <reaction evidence="12">
        <text>L-seryl-[protein] + GDP-beta-L-fucose = 3-O-(alpha-L-fucosyl)-L-seryl-[protein] + GDP + H(+)</text>
        <dbReference type="Rhea" id="RHEA:63644"/>
        <dbReference type="Rhea" id="RHEA-COMP:9863"/>
        <dbReference type="Rhea" id="RHEA-COMP:17914"/>
        <dbReference type="ChEBI" id="CHEBI:15378"/>
        <dbReference type="ChEBI" id="CHEBI:29999"/>
        <dbReference type="ChEBI" id="CHEBI:57273"/>
        <dbReference type="ChEBI" id="CHEBI:58189"/>
        <dbReference type="ChEBI" id="CHEBI:189632"/>
        <dbReference type="EC" id="2.4.1.221"/>
    </reaction>
    <physiologicalReaction direction="left-to-right" evidence="12">
        <dbReference type="Rhea" id="RHEA:63645"/>
    </physiologicalReaction>
</comment>
<proteinExistence type="inferred from homology"/>
<feature type="non-terminal residue" evidence="14">
    <location>
        <position position="413"/>
    </location>
</feature>
<comment type="catalytic activity">
    <reaction evidence="11">
        <text>L-threonyl-[protein] + GDP-beta-L-fucose = 3-O-(alpha-L-fucosyl)-L-threonyl-[protein] + GDP + H(+)</text>
        <dbReference type="Rhea" id="RHEA:70491"/>
        <dbReference type="Rhea" id="RHEA-COMP:11060"/>
        <dbReference type="Rhea" id="RHEA-COMP:17915"/>
        <dbReference type="ChEBI" id="CHEBI:15378"/>
        <dbReference type="ChEBI" id="CHEBI:30013"/>
        <dbReference type="ChEBI" id="CHEBI:57273"/>
        <dbReference type="ChEBI" id="CHEBI:58189"/>
        <dbReference type="ChEBI" id="CHEBI:189631"/>
        <dbReference type="EC" id="2.4.1.221"/>
    </reaction>
    <physiologicalReaction direction="left-to-right" evidence="11">
        <dbReference type="Rhea" id="RHEA:70492"/>
    </physiologicalReaction>
</comment>
<dbReference type="PANTHER" id="PTHR13398:SF0">
    <property type="entry name" value="GDP-FUCOSE PROTEIN O-FUCOSYLTRANSFERASE 2"/>
    <property type="match status" value="1"/>
</dbReference>
<dbReference type="GO" id="GO:0006004">
    <property type="term" value="P:fucose metabolic process"/>
    <property type="evidence" value="ECO:0007669"/>
    <property type="project" value="UniProtKB-KW"/>
</dbReference>
<dbReference type="AlphaFoldDB" id="A0A8J9YM87"/>
<reference evidence="14" key="1">
    <citation type="submission" date="2021-12" db="EMBL/GenBank/DDBJ databases">
        <authorList>
            <person name="Martin H S."/>
        </authorList>
    </citation>
    <scope>NUCLEOTIDE SEQUENCE</scope>
</reference>
<feature type="chain" id="PRO_5035466911" description="GDP-fucose protein O-fucosyltransferase 2" evidence="13">
    <location>
        <begin position="24"/>
        <end position="413"/>
    </location>
</feature>
<name>A0A8J9YM87_9NEOP</name>
<dbReference type="EMBL" id="OV170228">
    <property type="protein sequence ID" value="CAH0730666.1"/>
    <property type="molecule type" value="Genomic_DNA"/>
</dbReference>
<evidence type="ECO:0000256" key="9">
    <source>
        <dbReference type="ARBA" id="ARBA00026232"/>
    </source>
</evidence>
<keyword evidence="13" id="KW-0732">Signal</keyword>
<keyword evidence="7" id="KW-0119">Carbohydrate metabolism</keyword>
<comment type="subcellular location">
    <subcellularLocation>
        <location evidence="1">Endoplasmic reticulum</location>
    </subcellularLocation>
</comment>
<evidence type="ECO:0000256" key="8">
    <source>
        <dbReference type="ARBA" id="ARBA00025803"/>
    </source>
</evidence>
<dbReference type="PANTHER" id="PTHR13398">
    <property type="entry name" value="GDP-FUCOSE PROTEIN O-FUCOSYLTRANSFERASE 2"/>
    <property type="match status" value="1"/>
</dbReference>
<dbReference type="Gene3D" id="3.40.50.11340">
    <property type="match status" value="1"/>
</dbReference>
<keyword evidence="5" id="KW-0256">Endoplasmic reticulum</keyword>
<feature type="signal peptide" evidence="13">
    <location>
        <begin position="1"/>
        <end position="23"/>
    </location>
</feature>
<evidence type="ECO:0000313" key="15">
    <source>
        <dbReference type="Proteomes" id="UP000838878"/>
    </source>
</evidence>
<evidence type="ECO:0000313" key="14">
    <source>
        <dbReference type="EMBL" id="CAH0730666.1"/>
    </source>
</evidence>
<dbReference type="InterPro" id="IPR045130">
    <property type="entry name" value="OFUT2-like"/>
</dbReference>
<sequence length="413" mass="48794">MSRVMYTINSLLIFISLFVILVATTVQDIANGYCDAKSHSCAEEYTGEKYILYDVNPPEGFNLRRDVYMRFAIMLSEARKQENKKHWSLVLPPWYNLYHWKHDGYASKPIPWSKFFDVESLKSFAPVVELHEIFSKTKSRLFTIDRLYVLQNYEDAFEGGEFKEKWEISNHCNYYRSFWDYNNITVGETICVKFQGKISKLWDLVALHPADKYVMFDHGEIPLHEYYGDKNFWNCRKSMKFNRELVARAKRYILENLQCNEEKCDNYLSVHWRRQDFARLRRKEVPSVKGTAKQIDEAIKKHNPHIVDVFLATDAQYNELEDLENQLKDMGYKVHFFTPSQTELVRFRDGGIAIIDQIICSRAVYFIGTHESTFSFRIQEEREILGYESSTTFNRLCPDSGKCEKPSKWSIVN</sequence>
<dbReference type="CDD" id="cd11298">
    <property type="entry name" value="O-FucT-2"/>
    <property type="match status" value="1"/>
</dbReference>
<evidence type="ECO:0000256" key="5">
    <source>
        <dbReference type="ARBA" id="ARBA00022824"/>
    </source>
</evidence>
<evidence type="ECO:0000256" key="2">
    <source>
        <dbReference type="ARBA" id="ARBA00004922"/>
    </source>
</evidence>